<dbReference type="Gene3D" id="3.40.50.1400">
    <property type="match status" value="2"/>
</dbReference>
<dbReference type="GO" id="GO:0004325">
    <property type="term" value="F:ferrochelatase activity"/>
    <property type="evidence" value="ECO:0007669"/>
    <property type="project" value="UniProtKB-UniRule"/>
</dbReference>
<evidence type="ECO:0000256" key="4">
    <source>
        <dbReference type="ARBA" id="ARBA00023239"/>
    </source>
</evidence>
<dbReference type="NCBIfam" id="TIGR00109">
    <property type="entry name" value="hemH"/>
    <property type="match status" value="1"/>
</dbReference>
<evidence type="ECO:0000256" key="7">
    <source>
        <dbReference type="HAMAP-Rule" id="MF_00323"/>
    </source>
</evidence>
<keyword evidence="10" id="KW-1185">Reference proteome</keyword>
<evidence type="ECO:0000313" key="9">
    <source>
        <dbReference type="EMBL" id="APJ03585.1"/>
    </source>
</evidence>
<proteinExistence type="inferred from homology"/>
<dbReference type="PANTHER" id="PTHR11108">
    <property type="entry name" value="FERROCHELATASE"/>
    <property type="match status" value="1"/>
</dbReference>
<dbReference type="HAMAP" id="MF_00323">
    <property type="entry name" value="Ferrochelatase"/>
    <property type="match status" value="1"/>
</dbReference>
<organism evidence="9 10">
    <name type="scientific">Silvanigrella aquatica</name>
    <dbReference type="NCBI Taxonomy" id="1915309"/>
    <lineage>
        <taxon>Bacteria</taxon>
        <taxon>Pseudomonadati</taxon>
        <taxon>Bdellovibrionota</taxon>
        <taxon>Oligoflexia</taxon>
        <taxon>Silvanigrellales</taxon>
        <taxon>Silvanigrellaceae</taxon>
        <taxon>Silvanigrella</taxon>
    </lineage>
</organism>
<dbReference type="STRING" id="1915309.AXG55_06555"/>
<dbReference type="OrthoDB" id="5289082at2"/>
<dbReference type="Proteomes" id="UP000184731">
    <property type="component" value="Chromosome"/>
</dbReference>
<keyword evidence="7" id="KW-0479">Metal-binding</keyword>
<keyword evidence="5 7" id="KW-0627">Porphyrin biosynthesis</keyword>
<comment type="catalytic activity">
    <reaction evidence="6">
        <text>Fe-coproporphyrin III + 2 H(+) = coproporphyrin III + Fe(2+)</text>
        <dbReference type="Rhea" id="RHEA:49572"/>
        <dbReference type="ChEBI" id="CHEBI:15378"/>
        <dbReference type="ChEBI" id="CHEBI:29033"/>
        <dbReference type="ChEBI" id="CHEBI:68438"/>
        <dbReference type="ChEBI" id="CHEBI:131725"/>
        <dbReference type="EC" id="4.99.1.9"/>
    </reaction>
    <physiologicalReaction direction="right-to-left" evidence="6">
        <dbReference type="Rhea" id="RHEA:49574"/>
    </physiologicalReaction>
</comment>
<feature type="binding site" evidence="7">
    <location>
        <position position="299"/>
    </location>
    <ligand>
        <name>Fe(2+)</name>
        <dbReference type="ChEBI" id="CHEBI:29033"/>
    </ligand>
</feature>
<dbReference type="InterPro" id="IPR033659">
    <property type="entry name" value="Ferrochelatase_N"/>
</dbReference>
<gene>
    <name evidence="7" type="primary">hemH</name>
    <name evidence="9" type="ORF">AXG55_06555</name>
</gene>
<protein>
    <recommendedName>
        <fullName evidence="7">Ferrochelatase</fullName>
        <ecNumber evidence="7">4.98.1.1</ecNumber>
    </recommendedName>
    <alternativeName>
        <fullName evidence="7">Heme synthase</fullName>
    </alternativeName>
    <alternativeName>
        <fullName evidence="7">Protoheme ferro-lyase</fullName>
    </alternativeName>
</protein>
<evidence type="ECO:0000256" key="5">
    <source>
        <dbReference type="ARBA" id="ARBA00023244"/>
    </source>
</evidence>
<comment type="similarity">
    <text evidence="1 7 8">Belongs to the ferrochelatase family.</text>
</comment>
<dbReference type="CDD" id="cd03411">
    <property type="entry name" value="Ferrochelatase_N"/>
    <property type="match status" value="1"/>
</dbReference>
<dbReference type="RefSeq" id="WP_148697322.1">
    <property type="nucleotide sequence ID" value="NZ_CP017834.1"/>
</dbReference>
<name>A0A1L4D055_9BACT</name>
<dbReference type="KEGG" id="saqi:AXG55_06555"/>
<dbReference type="SUPFAM" id="SSF53800">
    <property type="entry name" value="Chelatase"/>
    <property type="match status" value="1"/>
</dbReference>
<evidence type="ECO:0000256" key="8">
    <source>
        <dbReference type="RuleBase" id="RU004185"/>
    </source>
</evidence>
<dbReference type="EMBL" id="CP017834">
    <property type="protein sequence ID" value="APJ03585.1"/>
    <property type="molecule type" value="Genomic_DNA"/>
</dbReference>
<reference evidence="9 10" key="1">
    <citation type="submission" date="2016-10" db="EMBL/GenBank/DDBJ databases">
        <title>Silvanigrella aquatica sp. nov., isolated from a freshwater lake located in the Black Forest, Germany, description of Silvanigrellaceae fam. nov., Silvanigrellales ord. nov., reclassification of the order Bdellovibrionales in the class Oligoflexia, reclassification of the families Bacteriovoracaceae and Halobacteriovoraceae in the new order Bacteriovoracales ord. nov., and reclassification of the family Pseudobacteriovoracaceae in the order Oligoflexiales.</title>
        <authorList>
            <person name="Hahn M.W."/>
            <person name="Schmidt J."/>
            <person name="Koll U."/>
            <person name="Rohde M."/>
            <person name="Verbag S."/>
            <person name="Pitt A."/>
            <person name="Nakai R."/>
            <person name="Naganuma T."/>
            <person name="Lang E."/>
        </authorList>
    </citation>
    <scope>NUCLEOTIDE SEQUENCE [LARGE SCALE GENOMIC DNA]</scope>
    <source>
        <strain evidence="9 10">MWH-Nonnen-W8red</strain>
    </source>
</reference>
<dbReference type="GO" id="GO:0005737">
    <property type="term" value="C:cytoplasm"/>
    <property type="evidence" value="ECO:0007669"/>
    <property type="project" value="UniProtKB-SubCell"/>
</dbReference>
<comment type="catalytic activity">
    <reaction evidence="7">
        <text>heme b + 2 H(+) = protoporphyrin IX + Fe(2+)</text>
        <dbReference type="Rhea" id="RHEA:22584"/>
        <dbReference type="ChEBI" id="CHEBI:15378"/>
        <dbReference type="ChEBI" id="CHEBI:29033"/>
        <dbReference type="ChEBI" id="CHEBI:57306"/>
        <dbReference type="ChEBI" id="CHEBI:60344"/>
        <dbReference type="EC" id="4.98.1.1"/>
    </reaction>
</comment>
<keyword evidence="4 7" id="KW-0456">Lyase</keyword>
<keyword evidence="7" id="KW-0963">Cytoplasm</keyword>
<dbReference type="PANTHER" id="PTHR11108:SF1">
    <property type="entry name" value="FERROCHELATASE, MITOCHONDRIAL"/>
    <property type="match status" value="1"/>
</dbReference>
<evidence type="ECO:0000256" key="1">
    <source>
        <dbReference type="ARBA" id="ARBA00007718"/>
    </source>
</evidence>
<evidence type="ECO:0000256" key="3">
    <source>
        <dbReference type="ARBA" id="ARBA00023133"/>
    </source>
</evidence>
<feature type="binding site" evidence="7">
    <location>
        <position position="195"/>
    </location>
    <ligand>
        <name>Fe(2+)</name>
        <dbReference type="ChEBI" id="CHEBI:29033"/>
    </ligand>
</feature>
<evidence type="ECO:0000256" key="2">
    <source>
        <dbReference type="ARBA" id="ARBA00023004"/>
    </source>
</evidence>
<dbReference type="GO" id="GO:0006783">
    <property type="term" value="P:heme biosynthetic process"/>
    <property type="evidence" value="ECO:0007669"/>
    <property type="project" value="UniProtKB-UniRule"/>
</dbReference>
<dbReference type="GO" id="GO:0046872">
    <property type="term" value="F:metal ion binding"/>
    <property type="evidence" value="ECO:0007669"/>
    <property type="project" value="UniProtKB-KW"/>
</dbReference>
<dbReference type="UniPathway" id="UPA00252">
    <property type="reaction ID" value="UER00325"/>
</dbReference>
<keyword evidence="2 7" id="KW-0408">Iron</keyword>
<evidence type="ECO:0000256" key="6">
    <source>
        <dbReference type="ARBA" id="ARBA00024536"/>
    </source>
</evidence>
<dbReference type="Pfam" id="PF00762">
    <property type="entry name" value="Ferrochelatase"/>
    <property type="match status" value="1"/>
</dbReference>
<keyword evidence="3 7" id="KW-0350">Heme biosynthesis</keyword>
<comment type="pathway">
    <text evidence="7">Porphyrin-containing compound metabolism; protoheme biosynthesis; protoheme from protoporphyrin-IX: step 1/1.</text>
</comment>
<dbReference type="InterPro" id="IPR033644">
    <property type="entry name" value="Ferrochelatase_C"/>
</dbReference>
<accession>A0A1L4D055</accession>
<evidence type="ECO:0000313" key="10">
    <source>
        <dbReference type="Proteomes" id="UP000184731"/>
    </source>
</evidence>
<comment type="function">
    <text evidence="7">Catalyzes the ferrous insertion into protoporphyrin IX.</text>
</comment>
<dbReference type="CDD" id="cd00419">
    <property type="entry name" value="Ferrochelatase_C"/>
    <property type="match status" value="1"/>
</dbReference>
<dbReference type="AlphaFoldDB" id="A0A1L4D055"/>
<sequence>MDLNQKIGVLLVNVGTPDAPETSAVRRYLKEFLSDPRVIDIPAFARFLLLRLIILPFRSSKSAHAYKTVWLPEGSPLMIHSQSLGKNVSEILGDHYFIEVCMRYQNPSLETAIKNLIAKGVNKIVVFPLFPQYSSAATGTVFEKVGEIANKMWNVPPLVYVPSFYNHPGFIESFSQVATPLLNEFQPDFVLFSYHGLPERHVKKSDQSHGKYCLADIKCCDKIVHANSYCYRAQCYATTKAIVKSLGLSKEGYTTSFQSRLGKSPWIKPYTDLVLPELAQKGVKRIAVMCPAFVADCLETLEEIKIRAKEQWLSLGGEDLTLVPSLNSHPYWSDVVAKMIQSAAR</sequence>
<comment type="subcellular location">
    <subcellularLocation>
        <location evidence="7">Cytoplasm</location>
    </subcellularLocation>
</comment>
<dbReference type="InterPro" id="IPR001015">
    <property type="entry name" value="Ferrochelatase"/>
</dbReference>
<dbReference type="EC" id="4.98.1.1" evidence="7"/>